<keyword evidence="9 20" id="KW-0732">Signal</keyword>
<proteinExistence type="inferred from homology"/>
<feature type="binding site" evidence="16">
    <location>
        <position position="165"/>
    </location>
    <ligand>
        <name>substrate</name>
    </ligand>
</feature>
<comment type="catalytic activity">
    <reaction evidence="1 20">
        <text>2 a phenolic donor + H2O2 = 2 a phenolic radical donor + 2 H2O</text>
        <dbReference type="Rhea" id="RHEA:56136"/>
        <dbReference type="ChEBI" id="CHEBI:15377"/>
        <dbReference type="ChEBI" id="CHEBI:16240"/>
        <dbReference type="ChEBI" id="CHEBI:139520"/>
        <dbReference type="ChEBI" id="CHEBI:139521"/>
        <dbReference type="EC" id="1.11.1.7"/>
    </reaction>
</comment>
<feature type="chain" id="PRO_5020928199" description="Peroxidase" evidence="20">
    <location>
        <begin position="26"/>
        <end position="321"/>
    </location>
</feature>
<evidence type="ECO:0000256" key="16">
    <source>
        <dbReference type="PIRSR" id="PIRSR600823-2"/>
    </source>
</evidence>
<keyword evidence="20" id="KW-0376">Hydrogen peroxide</keyword>
<comment type="similarity">
    <text evidence="4">Belongs to the peroxidase family. Ascorbate peroxidase subfamily.</text>
</comment>
<evidence type="ECO:0000256" key="10">
    <source>
        <dbReference type="ARBA" id="ARBA00022837"/>
    </source>
</evidence>
<dbReference type="FunFam" id="1.10.520.10:FF:000009">
    <property type="entry name" value="Peroxidase"/>
    <property type="match status" value="1"/>
</dbReference>
<dbReference type="GO" id="GO:0006979">
    <property type="term" value="P:response to oxidative stress"/>
    <property type="evidence" value="ECO:0007669"/>
    <property type="project" value="UniProtKB-UniRule"/>
</dbReference>
<evidence type="ECO:0000256" key="20">
    <source>
        <dbReference type="RuleBase" id="RU362060"/>
    </source>
</evidence>
<dbReference type="AlphaFoldDB" id="A0A4S4EPZ5"/>
<feature type="binding site" evidence="17">
    <location>
        <position position="75"/>
    </location>
    <ligand>
        <name>Ca(2+)</name>
        <dbReference type="ChEBI" id="CHEBI:29108"/>
        <label>1</label>
    </ligand>
</feature>
<dbReference type="Gene3D" id="1.10.520.10">
    <property type="match status" value="1"/>
</dbReference>
<comment type="subcellular location">
    <subcellularLocation>
        <location evidence="3 20">Secreted</location>
    </subcellularLocation>
</comment>
<evidence type="ECO:0000256" key="11">
    <source>
        <dbReference type="ARBA" id="ARBA00023002"/>
    </source>
</evidence>
<dbReference type="CDD" id="cd00693">
    <property type="entry name" value="secretory_peroxidase"/>
    <property type="match status" value="1"/>
</dbReference>
<evidence type="ECO:0000256" key="17">
    <source>
        <dbReference type="PIRSR" id="PIRSR600823-3"/>
    </source>
</evidence>
<feature type="binding site" evidence="17">
    <location>
        <position position="247"/>
    </location>
    <ligand>
        <name>Ca(2+)</name>
        <dbReference type="ChEBI" id="CHEBI:29108"/>
        <label>2</label>
    </ligand>
</feature>
<feature type="binding site" evidence="17">
    <location>
        <position position="73"/>
    </location>
    <ligand>
        <name>Ca(2+)</name>
        <dbReference type="ChEBI" id="CHEBI:29108"/>
        <label>1</label>
    </ligand>
</feature>
<accession>A0A4S4EPZ5</accession>
<evidence type="ECO:0000256" key="9">
    <source>
        <dbReference type="ARBA" id="ARBA00022729"/>
    </source>
</evidence>
<feature type="binding site" evidence="17">
    <location>
        <position position="240"/>
    </location>
    <ligand>
        <name>Ca(2+)</name>
        <dbReference type="ChEBI" id="CHEBI:29108"/>
        <label>2</label>
    </ligand>
</feature>
<feature type="binding site" evidence="17">
    <location>
        <position position="89"/>
    </location>
    <ligand>
        <name>Ca(2+)</name>
        <dbReference type="ChEBI" id="CHEBI:29108"/>
        <label>1</label>
    </ligand>
</feature>
<feature type="site" description="Transition state stabilizer" evidence="18">
    <location>
        <position position="63"/>
    </location>
</feature>
<evidence type="ECO:0000256" key="3">
    <source>
        <dbReference type="ARBA" id="ARBA00004613"/>
    </source>
</evidence>
<dbReference type="PRINTS" id="PR00458">
    <property type="entry name" value="PEROXIDASE"/>
</dbReference>
<dbReference type="InterPro" id="IPR000823">
    <property type="entry name" value="Peroxidase_pln"/>
</dbReference>
<feature type="binding site" evidence="17">
    <location>
        <position position="77"/>
    </location>
    <ligand>
        <name>Ca(2+)</name>
        <dbReference type="ChEBI" id="CHEBI:29108"/>
        <label>1</label>
    </ligand>
</feature>
<sequence>MAKAQSFMFFIVAAMMIALPTTTLGQLNPDFYDKVCPQALHTVRAVVEQAIMHEPRMGASLLRLHFHDCFVNGCDGSNLLDDTANFTGEKTARPNLNPLRGFDVIDEIKAAVNSACYGNVVSCADILAIAARDSVNILGAPWYQVQLGRRDSLTASLNDANNDIPPPFFNLSSLLSNFQSHSLDLKDLVVLSGGHTIGLARCTTFVARIYNDTNINPNFDATLKKICPVNSGGNKTFPLDATTTVFDTVYYQDLLQQKGLLHSDQQLFDGGNSETDDLVRYYSNNPYAFGEDFGVSMLKMGNLKPLTGSNGQIRMNCRRVN</sequence>
<dbReference type="GO" id="GO:0005576">
    <property type="term" value="C:extracellular region"/>
    <property type="evidence" value="ECO:0007669"/>
    <property type="project" value="UniProtKB-SubCell"/>
</dbReference>
<feature type="active site" description="Proton acceptor" evidence="15">
    <location>
        <position position="67"/>
    </location>
</feature>
<feature type="disulfide bond" evidence="19">
    <location>
        <begin position="123"/>
        <end position="317"/>
    </location>
</feature>
<evidence type="ECO:0000256" key="13">
    <source>
        <dbReference type="ARBA" id="ARBA00023157"/>
    </source>
</evidence>
<evidence type="ECO:0000256" key="12">
    <source>
        <dbReference type="ARBA" id="ARBA00023004"/>
    </source>
</evidence>
<gene>
    <name evidence="22" type="ORF">TEA_001207</name>
</gene>
<dbReference type="Proteomes" id="UP000306102">
    <property type="component" value="Unassembled WGS sequence"/>
</dbReference>
<protein>
    <recommendedName>
        <fullName evidence="5 20">Peroxidase</fullName>
        <ecNumber evidence="5 20">1.11.1.7</ecNumber>
    </recommendedName>
</protein>
<dbReference type="PROSITE" id="PS00436">
    <property type="entry name" value="PEROXIDASE_2"/>
    <property type="match status" value="1"/>
</dbReference>
<evidence type="ECO:0000256" key="1">
    <source>
        <dbReference type="ARBA" id="ARBA00000189"/>
    </source>
</evidence>
<reference evidence="22 23" key="1">
    <citation type="journal article" date="2018" name="Proc. Natl. Acad. Sci. U.S.A.">
        <title>Draft genome sequence of Camellia sinensis var. sinensis provides insights into the evolution of the tea genome and tea quality.</title>
        <authorList>
            <person name="Wei C."/>
            <person name="Yang H."/>
            <person name="Wang S."/>
            <person name="Zhao J."/>
            <person name="Liu C."/>
            <person name="Gao L."/>
            <person name="Xia E."/>
            <person name="Lu Y."/>
            <person name="Tai Y."/>
            <person name="She G."/>
            <person name="Sun J."/>
            <person name="Cao H."/>
            <person name="Tong W."/>
            <person name="Gao Q."/>
            <person name="Li Y."/>
            <person name="Deng W."/>
            <person name="Jiang X."/>
            <person name="Wang W."/>
            <person name="Chen Q."/>
            <person name="Zhang S."/>
            <person name="Li H."/>
            <person name="Wu J."/>
            <person name="Wang P."/>
            <person name="Li P."/>
            <person name="Shi C."/>
            <person name="Zheng F."/>
            <person name="Jian J."/>
            <person name="Huang B."/>
            <person name="Shan D."/>
            <person name="Shi M."/>
            <person name="Fang C."/>
            <person name="Yue Y."/>
            <person name="Li F."/>
            <person name="Li D."/>
            <person name="Wei S."/>
            <person name="Han B."/>
            <person name="Jiang C."/>
            <person name="Yin Y."/>
            <person name="Xia T."/>
            <person name="Zhang Z."/>
            <person name="Bennetzen J.L."/>
            <person name="Zhao S."/>
            <person name="Wan X."/>
        </authorList>
    </citation>
    <scope>NUCLEOTIDE SEQUENCE [LARGE SCALE GENOMIC DNA]</scope>
    <source>
        <strain evidence="23">cv. Shuchazao</strain>
        <tissue evidence="22">Leaf</tissue>
    </source>
</reference>
<evidence type="ECO:0000256" key="19">
    <source>
        <dbReference type="PIRSR" id="PIRSR600823-5"/>
    </source>
</evidence>
<keyword evidence="12 17" id="KW-0408">Iron</keyword>
<evidence type="ECO:0000256" key="8">
    <source>
        <dbReference type="ARBA" id="ARBA00022723"/>
    </source>
</evidence>
<dbReference type="PANTHER" id="PTHR31388">
    <property type="entry name" value="PEROXIDASE 72-RELATED"/>
    <property type="match status" value="1"/>
</dbReference>
<dbReference type="GO" id="GO:0020037">
    <property type="term" value="F:heme binding"/>
    <property type="evidence" value="ECO:0007669"/>
    <property type="project" value="UniProtKB-UniRule"/>
</dbReference>
<dbReference type="SUPFAM" id="SSF48113">
    <property type="entry name" value="Heme-dependent peroxidases"/>
    <property type="match status" value="1"/>
</dbReference>
<name>A0A4S4EPZ5_CAMSN</name>
<comment type="cofactor">
    <cofactor evidence="17 20">
        <name>heme b</name>
        <dbReference type="ChEBI" id="CHEBI:60344"/>
    </cofactor>
    <text evidence="17 20">Binds 1 heme b (iron(II)-protoporphyrin IX) group per subunit.</text>
</comment>
<dbReference type="FunFam" id="1.10.420.10:FF:000006">
    <property type="entry name" value="Peroxidase"/>
    <property type="match status" value="1"/>
</dbReference>
<dbReference type="PROSITE" id="PS00435">
    <property type="entry name" value="PEROXIDASE_1"/>
    <property type="match status" value="1"/>
</dbReference>
<dbReference type="PANTHER" id="PTHR31388:SF123">
    <property type="entry name" value="PEROXIDASE RIP1"/>
    <property type="match status" value="1"/>
</dbReference>
<evidence type="ECO:0000256" key="18">
    <source>
        <dbReference type="PIRSR" id="PIRSR600823-4"/>
    </source>
</evidence>
<feature type="binding site" evidence="17">
    <location>
        <position position="71"/>
    </location>
    <ligand>
        <name>Ca(2+)</name>
        <dbReference type="ChEBI" id="CHEBI:29108"/>
        <label>1</label>
    </ligand>
</feature>
<dbReference type="InterPro" id="IPR010255">
    <property type="entry name" value="Haem_peroxidase_sf"/>
</dbReference>
<evidence type="ECO:0000313" key="23">
    <source>
        <dbReference type="Proteomes" id="UP000306102"/>
    </source>
</evidence>
<dbReference type="GO" id="GO:0046872">
    <property type="term" value="F:metal ion binding"/>
    <property type="evidence" value="ECO:0007669"/>
    <property type="project" value="UniProtKB-UniRule"/>
</dbReference>
<keyword evidence="23" id="KW-1185">Reference proteome</keyword>
<feature type="binding site" description="axial binding residue" evidence="17">
    <location>
        <position position="195"/>
    </location>
    <ligand>
        <name>heme b</name>
        <dbReference type="ChEBI" id="CHEBI:60344"/>
    </ligand>
    <ligandPart>
        <name>Fe</name>
        <dbReference type="ChEBI" id="CHEBI:18248"/>
    </ligandPart>
</feature>
<feature type="disulfide bond" evidence="19">
    <location>
        <begin position="36"/>
        <end position="116"/>
    </location>
</feature>
<dbReference type="GO" id="GO:0042744">
    <property type="term" value="P:hydrogen peroxide catabolic process"/>
    <property type="evidence" value="ECO:0007669"/>
    <property type="project" value="UniProtKB-KW"/>
</dbReference>
<evidence type="ECO:0000259" key="21">
    <source>
        <dbReference type="PROSITE" id="PS50873"/>
    </source>
</evidence>
<dbReference type="PROSITE" id="PS50873">
    <property type="entry name" value="PEROXIDASE_4"/>
    <property type="match status" value="1"/>
</dbReference>
<comment type="similarity">
    <text evidence="20">Belongs to the peroxidase family. Classical plant (class III) peroxidase subfamily.</text>
</comment>
<evidence type="ECO:0000256" key="15">
    <source>
        <dbReference type="PIRSR" id="PIRSR600823-1"/>
    </source>
</evidence>
<evidence type="ECO:0000256" key="4">
    <source>
        <dbReference type="ARBA" id="ARBA00006873"/>
    </source>
</evidence>
<evidence type="ECO:0000313" key="22">
    <source>
        <dbReference type="EMBL" id="THG18818.1"/>
    </source>
</evidence>
<feature type="disulfide bond" evidence="19">
    <location>
        <begin position="202"/>
        <end position="227"/>
    </location>
</feature>
<evidence type="ECO:0000256" key="2">
    <source>
        <dbReference type="ARBA" id="ARBA00002322"/>
    </source>
</evidence>
<comment type="caution">
    <text evidence="22">The sequence shown here is derived from an EMBL/GenBank/DDBJ whole genome shotgun (WGS) entry which is preliminary data.</text>
</comment>
<keyword evidence="7 20" id="KW-0349">Heme</keyword>
<keyword evidence="6 20" id="KW-0575">Peroxidase</keyword>
<dbReference type="EC" id="1.11.1.7" evidence="5 20"/>
<dbReference type="InterPro" id="IPR033905">
    <property type="entry name" value="Secretory_peroxidase"/>
</dbReference>
<evidence type="ECO:0000256" key="5">
    <source>
        <dbReference type="ARBA" id="ARBA00012313"/>
    </source>
</evidence>
<dbReference type="Gene3D" id="1.10.420.10">
    <property type="entry name" value="Peroxidase, domain 2"/>
    <property type="match status" value="1"/>
</dbReference>
<dbReference type="InterPro" id="IPR002016">
    <property type="entry name" value="Haem_peroxidase"/>
</dbReference>
<evidence type="ECO:0000256" key="7">
    <source>
        <dbReference type="ARBA" id="ARBA00022617"/>
    </source>
</evidence>
<comment type="cofactor">
    <cofactor evidence="17 20">
        <name>Ca(2+)</name>
        <dbReference type="ChEBI" id="CHEBI:29108"/>
    </cofactor>
    <text evidence="17 20">Binds 2 calcium ions per subunit.</text>
</comment>
<feature type="binding site" evidence="17">
    <location>
        <position position="196"/>
    </location>
    <ligand>
        <name>Ca(2+)</name>
        <dbReference type="ChEBI" id="CHEBI:29108"/>
        <label>2</label>
    </ligand>
</feature>
<feature type="signal peptide" evidence="20">
    <location>
        <begin position="1"/>
        <end position="25"/>
    </location>
</feature>
<organism evidence="22 23">
    <name type="scientific">Camellia sinensis var. sinensis</name>
    <name type="common">China tea</name>
    <dbReference type="NCBI Taxonomy" id="542762"/>
    <lineage>
        <taxon>Eukaryota</taxon>
        <taxon>Viridiplantae</taxon>
        <taxon>Streptophyta</taxon>
        <taxon>Embryophyta</taxon>
        <taxon>Tracheophyta</taxon>
        <taxon>Spermatophyta</taxon>
        <taxon>Magnoliopsida</taxon>
        <taxon>eudicotyledons</taxon>
        <taxon>Gunneridae</taxon>
        <taxon>Pentapetalae</taxon>
        <taxon>asterids</taxon>
        <taxon>Ericales</taxon>
        <taxon>Theaceae</taxon>
        <taxon>Camellia</taxon>
    </lineage>
</organism>
<feature type="binding site" evidence="17">
    <location>
        <position position="68"/>
    </location>
    <ligand>
        <name>Ca(2+)</name>
        <dbReference type="ChEBI" id="CHEBI:29108"/>
        <label>1</label>
    </ligand>
</feature>
<dbReference type="GO" id="GO:0140825">
    <property type="term" value="F:lactoperoxidase activity"/>
    <property type="evidence" value="ECO:0007669"/>
    <property type="project" value="UniProtKB-EC"/>
</dbReference>
<evidence type="ECO:0000256" key="6">
    <source>
        <dbReference type="ARBA" id="ARBA00022559"/>
    </source>
</evidence>
<keyword evidence="20" id="KW-0964">Secreted</keyword>
<keyword evidence="13 19" id="KW-1015">Disulfide bond</keyword>
<dbReference type="EMBL" id="SDRB02002808">
    <property type="protein sequence ID" value="THG18818.1"/>
    <property type="molecule type" value="Genomic_DNA"/>
</dbReference>
<keyword evidence="11 20" id="KW-0560">Oxidoreductase</keyword>
<feature type="binding site" evidence="17">
    <location>
        <position position="243"/>
    </location>
    <ligand>
        <name>Ca(2+)</name>
        <dbReference type="ChEBI" id="CHEBI:29108"/>
        <label>2</label>
    </ligand>
</feature>
<comment type="function">
    <text evidence="2">Removal of H(2)O(2), oxidation of toxic reductants, biosynthesis and degradation of lignin, suberization, auxin catabolism, response to environmental stresses such as wounding, pathogen attack and oxidative stress. These functions might be dependent on each isozyme/isoform in each plant tissue.</text>
</comment>
<dbReference type="STRING" id="542762.A0A4S4EPZ5"/>
<keyword evidence="10 17" id="KW-0106">Calcium</keyword>
<evidence type="ECO:0000256" key="14">
    <source>
        <dbReference type="ARBA" id="ARBA00023180"/>
    </source>
</evidence>
<feature type="domain" description="Plant heme peroxidase family profile" evidence="21">
    <location>
        <begin position="26"/>
        <end position="321"/>
    </location>
</feature>
<dbReference type="Pfam" id="PF00141">
    <property type="entry name" value="peroxidase"/>
    <property type="match status" value="1"/>
</dbReference>
<dbReference type="PRINTS" id="PR00461">
    <property type="entry name" value="PLPEROXIDASE"/>
</dbReference>
<keyword evidence="14" id="KW-0325">Glycoprotein</keyword>
<feature type="disulfide bond" evidence="19">
    <location>
        <begin position="69"/>
        <end position="74"/>
    </location>
</feature>
<dbReference type="InterPro" id="IPR019793">
    <property type="entry name" value="Peroxidases_heam-ligand_BS"/>
</dbReference>
<keyword evidence="8 17" id="KW-0479">Metal-binding</keyword>
<dbReference type="InterPro" id="IPR019794">
    <property type="entry name" value="Peroxidases_AS"/>
</dbReference>